<dbReference type="PANTHER" id="PTHR32309">
    <property type="entry name" value="TYROSINE-PROTEIN KINASE"/>
    <property type="match status" value="1"/>
</dbReference>
<keyword evidence="4" id="KW-0812">Transmembrane</keyword>
<accession>A0ABV0KM07</accession>
<dbReference type="InterPro" id="IPR005702">
    <property type="entry name" value="Wzc-like_C"/>
</dbReference>
<dbReference type="PANTHER" id="PTHR32309:SF13">
    <property type="entry name" value="FERRIC ENTEROBACTIN TRANSPORT PROTEIN FEPE"/>
    <property type="match status" value="1"/>
</dbReference>
<dbReference type="InterPro" id="IPR027417">
    <property type="entry name" value="P-loop_NTPase"/>
</dbReference>
<evidence type="ECO:0000256" key="3">
    <source>
        <dbReference type="SAM" id="Coils"/>
    </source>
</evidence>
<organism evidence="5 6">
    <name type="scientific">Stenomitos frigidus AS-A4</name>
    <dbReference type="NCBI Taxonomy" id="2933935"/>
    <lineage>
        <taxon>Bacteria</taxon>
        <taxon>Bacillati</taxon>
        <taxon>Cyanobacteriota</taxon>
        <taxon>Cyanophyceae</taxon>
        <taxon>Leptolyngbyales</taxon>
        <taxon>Leptolyngbyaceae</taxon>
        <taxon>Stenomitos</taxon>
    </lineage>
</organism>
<dbReference type="Pfam" id="PF10609">
    <property type="entry name" value="ParA"/>
    <property type="match status" value="1"/>
</dbReference>
<evidence type="ECO:0000256" key="2">
    <source>
        <dbReference type="ARBA" id="ARBA00022840"/>
    </source>
</evidence>
<feature type="transmembrane region" description="Helical" evidence="4">
    <location>
        <begin position="64"/>
        <end position="86"/>
    </location>
</feature>
<dbReference type="Proteomes" id="UP001476950">
    <property type="component" value="Unassembled WGS sequence"/>
</dbReference>
<evidence type="ECO:0000313" key="6">
    <source>
        <dbReference type="Proteomes" id="UP001476950"/>
    </source>
</evidence>
<comment type="caution">
    <text evidence="5">The sequence shown here is derived from an EMBL/GenBank/DDBJ whole genome shotgun (WGS) entry which is preliminary data.</text>
</comment>
<dbReference type="Gene3D" id="3.40.50.300">
    <property type="entry name" value="P-loop containing nucleotide triphosphate hydrolases"/>
    <property type="match status" value="1"/>
</dbReference>
<dbReference type="InterPro" id="IPR050445">
    <property type="entry name" value="Bact_polysacc_biosynth/exp"/>
</dbReference>
<feature type="coiled-coil region" evidence="3">
    <location>
        <begin position="229"/>
        <end position="256"/>
    </location>
</feature>
<keyword evidence="3" id="KW-0175">Coiled coil</keyword>
<keyword evidence="4" id="KW-1133">Transmembrane helix</keyword>
<dbReference type="EMBL" id="JAMPLM010000016">
    <property type="protein sequence ID" value="MEP1060266.1"/>
    <property type="molecule type" value="Genomic_DNA"/>
</dbReference>
<protein>
    <submittedName>
        <fullName evidence="5">Polysaccharide biosynthesis tyrosine autokinase</fullName>
    </submittedName>
</protein>
<keyword evidence="6" id="KW-1185">Reference proteome</keyword>
<dbReference type="SUPFAM" id="SSF52540">
    <property type="entry name" value="P-loop containing nucleoside triphosphate hydrolases"/>
    <property type="match status" value="1"/>
</dbReference>
<reference evidence="5 6" key="1">
    <citation type="submission" date="2022-04" db="EMBL/GenBank/DDBJ databases">
        <title>Positive selection, recombination, and allopatry shape intraspecific diversity of widespread and dominant cyanobacteria.</title>
        <authorList>
            <person name="Wei J."/>
            <person name="Shu W."/>
            <person name="Hu C."/>
        </authorList>
    </citation>
    <scope>NUCLEOTIDE SEQUENCE [LARGE SCALE GENOMIC DNA]</scope>
    <source>
        <strain evidence="5 6">AS-A4</strain>
    </source>
</reference>
<keyword evidence="2" id="KW-0067">ATP-binding</keyword>
<evidence type="ECO:0000313" key="5">
    <source>
        <dbReference type="EMBL" id="MEP1060266.1"/>
    </source>
</evidence>
<gene>
    <name evidence="5" type="ORF">NDI38_17660</name>
</gene>
<dbReference type="RefSeq" id="WP_190446388.1">
    <property type="nucleotide sequence ID" value="NZ_JAMPLM010000016.1"/>
</dbReference>
<keyword evidence="1" id="KW-0547">Nucleotide-binding</keyword>
<sequence>MMRLRVAASDVNARMHTVPMETEHSSLHSSRTSGRLLQPASLALETDESTFSMTQPFDIIRRRLSIVLGVSIAVAAATIPLSLWAAGRKPPQYVGSFQILVEPVTAEEQYKRLLLDPQQQPGESLQTAPTALDYSTQIQVLQSPKLLVPIVQQTQAKFPDVDYNRIASQIAIDRPQIKNAKKDAPGSKILQVTYQDADPEVADYVLKQLSAAYLKYSLEQRQTNIGQGVKFIDTQLPQLKERVNTLQRQLQSFRQRYGIIDPDTQGKQAADQSANLEQQQMDNATKLAESRARRSALQQNASTANTVSILAEAPQYQALLAKYQELSSQVALETARSREENPTLQAMRDRQQNLKALLDQEAQRVLGKVNDDIQIQQARDRAVAQSKSAVDAKIQQYPSLARQYTDIERELTIATNSLNEFLGKREALQIDAAQKEVPWELLSPPQLARDADGQPRNIAANLALNYLGLAVFLSLALGILAGFLADTSSNAYHTTKDIRQATRLPLLGIIPLDSDRANPQRSWLSKLPFIKRKRRLSTHVPPVAPSPSSLDLPEIPAAFTPAQTSSSVGASPFIEAFRSLYKNIRLQRVDATVRSLTVSSAEPGDGKSTIAVNLAHAAAAMGQRVLLVDADLRHPQVHHIMELSNQCGLSDVITTNINVRTALQPSPTRDNLMVLTAGRTPIDPVELLSSGKMRVLMERFQMVFDLVIYDTPPLVGLADGSLVASQTNGLVLIVRVGKTKRPSVAQAMEELKVSSTNVLGLVANGAVEAMTPYSYHYQRYVKPSNGAAPVEHL</sequence>
<name>A0ABV0KM07_9CYAN</name>
<proteinExistence type="predicted"/>
<dbReference type="InterPro" id="IPR033756">
    <property type="entry name" value="YlxH/NBP35"/>
</dbReference>
<keyword evidence="4" id="KW-0472">Membrane</keyword>
<dbReference type="CDD" id="cd05387">
    <property type="entry name" value="BY-kinase"/>
    <property type="match status" value="1"/>
</dbReference>
<evidence type="ECO:0000256" key="4">
    <source>
        <dbReference type="SAM" id="Phobius"/>
    </source>
</evidence>
<dbReference type="NCBIfam" id="TIGR01007">
    <property type="entry name" value="eps_fam"/>
    <property type="match status" value="1"/>
</dbReference>
<evidence type="ECO:0000256" key="1">
    <source>
        <dbReference type="ARBA" id="ARBA00022741"/>
    </source>
</evidence>